<dbReference type="EMBL" id="JAWZYT010003250">
    <property type="protein sequence ID" value="KAK4299394.1"/>
    <property type="molecule type" value="Genomic_DNA"/>
</dbReference>
<comment type="caution">
    <text evidence="2">The sequence shown here is derived from an EMBL/GenBank/DDBJ whole genome shotgun (WGS) entry which is preliminary data.</text>
</comment>
<accession>A0AAE1NZP3</accession>
<proteinExistence type="predicted"/>
<gene>
    <name evidence="2" type="ORF">Pmani_028326</name>
</gene>
<name>A0AAE1NZP3_9EUCA</name>
<keyword evidence="3" id="KW-1185">Reference proteome</keyword>
<keyword evidence="1" id="KW-1133">Transmembrane helix</keyword>
<reference evidence="2" key="1">
    <citation type="submission" date="2023-11" db="EMBL/GenBank/DDBJ databases">
        <title>Genome assemblies of two species of porcelain crab, Petrolisthes cinctipes and Petrolisthes manimaculis (Anomura: Porcellanidae).</title>
        <authorList>
            <person name="Angst P."/>
        </authorList>
    </citation>
    <scope>NUCLEOTIDE SEQUENCE</scope>
    <source>
        <strain evidence="2">PB745_02</strain>
        <tissue evidence="2">Gill</tissue>
    </source>
</reference>
<dbReference type="Proteomes" id="UP001292094">
    <property type="component" value="Unassembled WGS sequence"/>
</dbReference>
<dbReference type="AlphaFoldDB" id="A0AAE1NZP3"/>
<keyword evidence="1" id="KW-0812">Transmembrane</keyword>
<keyword evidence="1" id="KW-0472">Membrane</keyword>
<evidence type="ECO:0000313" key="2">
    <source>
        <dbReference type="EMBL" id="KAK4299394.1"/>
    </source>
</evidence>
<evidence type="ECO:0000313" key="3">
    <source>
        <dbReference type="Proteomes" id="UP001292094"/>
    </source>
</evidence>
<evidence type="ECO:0000256" key="1">
    <source>
        <dbReference type="SAM" id="Phobius"/>
    </source>
</evidence>
<feature type="transmembrane region" description="Helical" evidence="1">
    <location>
        <begin position="268"/>
        <end position="291"/>
    </location>
</feature>
<sequence>MMAMLQLTASTLVTDECLVYRKVTFETYATSIPIHLAHSTRGTNPILEVKYRGGDTQKITVDQLEYGKWTKGTLNLAQNSVFIPAEGDAKLQDNNNNDNNDGDAMVRSEITLDKGLFYTHCAKETPNLVTDFNFHFQLPRTGQREEQLVLYPSEDGNHNITLEIGDEEWVVCKVNDESVMRKRSEGACKPLDNKPLTLTLTFMDDNKMEMALNEETAVSVTLTKPYENVKFKQLEQDISATLVYVQCVGTCPSSPGGDTDCDSSNGALIAFIILFIIFLIITILLGTYILVSMYKD</sequence>
<protein>
    <submittedName>
        <fullName evidence="2">Uncharacterized protein</fullName>
    </submittedName>
</protein>
<organism evidence="2 3">
    <name type="scientific">Petrolisthes manimaculis</name>
    <dbReference type="NCBI Taxonomy" id="1843537"/>
    <lineage>
        <taxon>Eukaryota</taxon>
        <taxon>Metazoa</taxon>
        <taxon>Ecdysozoa</taxon>
        <taxon>Arthropoda</taxon>
        <taxon>Crustacea</taxon>
        <taxon>Multicrustacea</taxon>
        <taxon>Malacostraca</taxon>
        <taxon>Eumalacostraca</taxon>
        <taxon>Eucarida</taxon>
        <taxon>Decapoda</taxon>
        <taxon>Pleocyemata</taxon>
        <taxon>Anomura</taxon>
        <taxon>Galatheoidea</taxon>
        <taxon>Porcellanidae</taxon>
        <taxon>Petrolisthes</taxon>
    </lineage>
</organism>